<gene>
    <name evidence="2" type="ORF">D1B31_14675</name>
</gene>
<dbReference type="InterPro" id="IPR011528">
    <property type="entry name" value="NERD"/>
</dbReference>
<dbReference type="Proteomes" id="UP000284416">
    <property type="component" value="Unassembled WGS sequence"/>
</dbReference>
<proteinExistence type="predicted"/>
<feature type="domain" description="NERD" evidence="1">
    <location>
        <begin position="37"/>
        <end position="148"/>
    </location>
</feature>
<accession>A0A417YRV1</accession>
<dbReference type="AlphaFoldDB" id="A0A417YRV1"/>
<dbReference type="PROSITE" id="PS50965">
    <property type="entry name" value="NERD"/>
    <property type="match status" value="1"/>
</dbReference>
<dbReference type="Pfam" id="PF08378">
    <property type="entry name" value="NERD"/>
    <property type="match status" value="1"/>
</dbReference>
<name>A0A417YRV1_9BACI</name>
<dbReference type="EMBL" id="QWEG01000009">
    <property type="protein sequence ID" value="RHW38024.1"/>
    <property type="molecule type" value="Genomic_DNA"/>
</dbReference>
<reference evidence="2 3" key="1">
    <citation type="journal article" date="2017" name="Int. J. Syst. Evol. Microbiol.">
        <title>Bacillus notoginsengisoli sp. nov., a novel bacterium isolated from the rhizosphere of Panax notoginseng.</title>
        <authorList>
            <person name="Zhang M.Y."/>
            <person name="Cheng J."/>
            <person name="Cai Y."/>
            <person name="Zhang T.Y."/>
            <person name="Wu Y.Y."/>
            <person name="Manikprabhu D."/>
            <person name="Li W.J."/>
            <person name="Zhang Y.X."/>
        </authorList>
    </citation>
    <scope>NUCLEOTIDE SEQUENCE [LARGE SCALE GENOMIC DNA]</scope>
    <source>
        <strain evidence="2 3">JCM 30743</strain>
    </source>
</reference>
<dbReference type="OrthoDB" id="2164794at2"/>
<comment type="caution">
    <text evidence="2">The sequence shown here is derived from an EMBL/GenBank/DDBJ whole genome shotgun (WGS) entry which is preliminary data.</text>
</comment>
<keyword evidence="3" id="KW-1185">Reference proteome</keyword>
<organism evidence="2 3">
    <name type="scientific">Neobacillus notoginsengisoli</name>
    <dbReference type="NCBI Taxonomy" id="1578198"/>
    <lineage>
        <taxon>Bacteria</taxon>
        <taxon>Bacillati</taxon>
        <taxon>Bacillota</taxon>
        <taxon>Bacilli</taxon>
        <taxon>Bacillales</taxon>
        <taxon>Bacillaceae</taxon>
        <taxon>Neobacillus</taxon>
    </lineage>
</organism>
<protein>
    <submittedName>
        <fullName evidence="2">NERD domain-containing protein</fullName>
    </submittedName>
</protein>
<evidence type="ECO:0000313" key="2">
    <source>
        <dbReference type="EMBL" id="RHW38024.1"/>
    </source>
</evidence>
<evidence type="ECO:0000259" key="1">
    <source>
        <dbReference type="PROSITE" id="PS50965"/>
    </source>
</evidence>
<evidence type="ECO:0000313" key="3">
    <source>
        <dbReference type="Proteomes" id="UP000284416"/>
    </source>
</evidence>
<sequence length="302" mass="35852">MLLKARSESNELMGMRNLNVRMELSESDKYYLSILESGFEGEVVFDKLAANLKEERYILNDVFLEANNSHTQIDSIIISEGVIYQLDIKNYKGEYYWEDGKLYSKATGMICKNPVEQLNRSSVLFNQFLRKHKLVHLVEPYVIFINPDFTLYQAPMDLPIILPTKLDQFIERLNNTPSRLDNRHKELAQILLTSDQERSRFTKLPEHHYEQMKKGVFCKKCGEILTERKNHHFICRSCDHQEKVESAILRSAEEYKLLFPERKMTNQNIREWCQTDLNRRTISRILMKKFRVIGSKKYTYYE</sequence>
<dbReference type="RefSeq" id="WP_118921675.1">
    <property type="nucleotide sequence ID" value="NZ_QWEG01000009.1"/>
</dbReference>